<organism evidence="1 2">
    <name type="scientific">Trametes sanguinea</name>
    <dbReference type="NCBI Taxonomy" id="158606"/>
    <lineage>
        <taxon>Eukaryota</taxon>
        <taxon>Fungi</taxon>
        <taxon>Dikarya</taxon>
        <taxon>Basidiomycota</taxon>
        <taxon>Agaricomycotina</taxon>
        <taxon>Agaricomycetes</taxon>
        <taxon>Polyporales</taxon>
        <taxon>Polyporaceae</taxon>
        <taxon>Trametes</taxon>
    </lineage>
</organism>
<protein>
    <submittedName>
        <fullName evidence="1">Uncharacterized protein</fullName>
    </submittedName>
</protein>
<keyword evidence="2" id="KW-1185">Reference proteome</keyword>
<dbReference type="EMBL" id="JANSHE010006825">
    <property type="protein sequence ID" value="KAJ2965944.1"/>
    <property type="molecule type" value="Genomic_DNA"/>
</dbReference>
<dbReference type="Proteomes" id="UP001144978">
    <property type="component" value="Unassembled WGS sequence"/>
</dbReference>
<comment type="caution">
    <text evidence="1">The sequence shown here is derived from an EMBL/GenBank/DDBJ whole genome shotgun (WGS) entry which is preliminary data.</text>
</comment>
<reference evidence="1" key="1">
    <citation type="submission" date="2022-08" db="EMBL/GenBank/DDBJ databases">
        <title>Genome Sequence of Pycnoporus sanguineus.</title>
        <authorList>
            <person name="Buettner E."/>
        </authorList>
    </citation>
    <scope>NUCLEOTIDE SEQUENCE</scope>
    <source>
        <strain evidence="1">CG-C14</strain>
    </source>
</reference>
<proteinExistence type="predicted"/>
<evidence type="ECO:0000313" key="1">
    <source>
        <dbReference type="EMBL" id="KAJ2965944.1"/>
    </source>
</evidence>
<name>A0ACC1MH25_9APHY</name>
<evidence type="ECO:0000313" key="2">
    <source>
        <dbReference type="Proteomes" id="UP001144978"/>
    </source>
</evidence>
<sequence length="294" mass="32245">MAQCPLIVESDISWKPIYELRTHTSSDGSLSANVSLGYNAIVSQRTGEDWSNGYSAHASQSHRDGEASRMAILASPRIRYHRHSNRLTAPLLAFTDSTHPSAPANRDPAVPIAPALFVRFPQHAATNSEEAPRESSSSVRREDRHLSGSTRRPGAERPMLPSRTAEEASTPLHDEVDSVRPSDTELPPPLPLLPPPTGWHGMFGSTIHLPTPISLPGNGEAHKFTIAALGLEGRCRYFCVPRESLDVQVLAEFKNRSEYDLLPGPVNVLVNDELAFKSEIGVRTSLITWLFAVH</sequence>
<gene>
    <name evidence="1" type="ORF">NUW54_g13948</name>
</gene>
<accession>A0ACC1MH25</accession>